<feature type="transmembrane region" description="Helical" evidence="14">
    <location>
        <begin position="833"/>
        <end position="855"/>
    </location>
</feature>
<dbReference type="InterPro" id="IPR013083">
    <property type="entry name" value="Znf_RING/FYVE/PHD"/>
</dbReference>
<evidence type="ECO:0000256" key="1">
    <source>
        <dbReference type="ARBA" id="ARBA00000900"/>
    </source>
</evidence>
<comment type="subcellular location">
    <subcellularLocation>
        <location evidence="2">Membrane</location>
        <topology evidence="2">Multi-pass membrane protein</topology>
    </subcellularLocation>
</comment>
<feature type="compositionally biased region" description="Low complexity" evidence="13">
    <location>
        <begin position="245"/>
        <end position="256"/>
    </location>
</feature>
<feature type="transmembrane region" description="Helical" evidence="14">
    <location>
        <begin position="97"/>
        <end position="115"/>
    </location>
</feature>
<dbReference type="Pfam" id="PF23113">
    <property type="entry name" value="MARCHF6_C"/>
    <property type="match status" value="1"/>
</dbReference>
<feature type="transmembrane region" description="Helical" evidence="14">
    <location>
        <begin position="876"/>
        <end position="900"/>
    </location>
</feature>
<dbReference type="EC" id="2.3.2.27" evidence="4"/>
<feature type="transmembrane region" description="Helical" evidence="14">
    <location>
        <begin position="1005"/>
        <end position="1022"/>
    </location>
</feature>
<organism evidence="16 17">
    <name type="scientific">Malassezia sympodialis (strain ATCC 42132)</name>
    <name type="common">Atopic eczema-associated yeast</name>
    <dbReference type="NCBI Taxonomy" id="1230383"/>
    <lineage>
        <taxon>Eukaryota</taxon>
        <taxon>Fungi</taxon>
        <taxon>Dikarya</taxon>
        <taxon>Basidiomycota</taxon>
        <taxon>Ustilaginomycotina</taxon>
        <taxon>Malasseziomycetes</taxon>
        <taxon>Malasseziales</taxon>
        <taxon>Malasseziaceae</taxon>
        <taxon>Malassezia</taxon>
    </lineage>
</organism>
<feature type="transmembrane region" description="Helical" evidence="14">
    <location>
        <begin position="487"/>
        <end position="513"/>
    </location>
</feature>
<comment type="pathway">
    <text evidence="3">Protein modification; protein ubiquitination.</text>
</comment>
<keyword evidence="17" id="KW-1185">Reference proteome</keyword>
<keyword evidence="11 14" id="KW-1133">Transmembrane helix</keyword>
<reference evidence="17" key="1">
    <citation type="journal article" date="2017" name="Nucleic Acids Res.">
        <title>Proteogenomics produces comprehensive and highly accurate protein-coding gene annotation in a complete genome assembly of Malassezia sympodialis.</title>
        <authorList>
            <person name="Zhu Y."/>
            <person name="Engstroem P.G."/>
            <person name="Tellgren-Roth C."/>
            <person name="Baudo C.D."/>
            <person name="Kennell J.C."/>
            <person name="Sun S."/>
            <person name="Billmyre R.B."/>
            <person name="Schroeder M.S."/>
            <person name="Andersson A."/>
            <person name="Holm T."/>
            <person name="Sigurgeirsson B."/>
            <person name="Wu G."/>
            <person name="Sankaranarayanan S.R."/>
            <person name="Siddharthan R."/>
            <person name="Sanyal K."/>
            <person name="Lundeberg J."/>
            <person name="Nystedt B."/>
            <person name="Boekhout T."/>
            <person name="Dawson T.L. Jr."/>
            <person name="Heitman J."/>
            <person name="Scheynius A."/>
            <person name="Lehtioe J."/>
        </authorList>
    </citation>
    <scope>NUCLEOTIDE SEQUENCE [LARGE SCALE GENOMIC DNA]</scope>
    <source>
        <strain evidence="17">ATCC 42132</strain>
    </source>
</reference>
<name>A0A1M8A9C7_MALS4</name>
<evidence type="ECO:0000256" key="3">
    <source>
        <dbReference type="ARBA" id="ARBA00004906"/>
    </source>
</evidence>
<dbReference type="GO" id="GO:0005789">
    <property type="term" value="C:endoplasmic reticulum membrane"/>
    <property type="evidence" value="ECO:0007669"/>
    <property type="project" value="TreeGrafter"/>
</dbReference>
<dbReference type="AlphaFoldDB" id="A0A1M8A9C7"/>
<keyword evidence="12 14" id="KW-0472">Membrane</keyword>
<keyword evidence="10" id="KW-0862">Zinc</keyword>
<feature type="transmembrane region" description="Helical" evidence="14">
    <location>
        <begin position="788"/>
        <end position="813"/>
    </location>
</feature>
<feature type="compositionally biased region" description="Acidic residues" evidence="13">
    <location>
        <begin position="301"/>
        <end position="313"/>
    </location>
</feature>
<dbReference type="InterPro" id="IPR011016">
    <property type="entry name" value="Znf_RING-CH"/>
</dbReference>
<evidence type="ECO:0000256" key="2">
    <source>
        <dbReference type="ARBA" id="ARBA00004141"/>
    </source>
</evidence>
<dbReference type="CDD" id="cd16702">
    <property type="entry name" value="RING_CH-C4HC3_MARCH6"/>
    <property type="match status" value="1"/>
</dbReference>
<evidence type="ECO:0000256" key="6">
    <source>
        <dbReference type="ARBA" id="ARBA00022692"/>
    </source>
</evidence>
<keyword evidence="9" id="KW-0833">Ubl conjugation pathway</keyword>
<evidence type="ECO:0000256" key="7">
    <source>
        <dbReference type="ARBA" id="ARBA00022723"/>
    </source>
</evidence>
<evidence type="ECO:0000313" key="16">
    <source>
        <dbReference type="EMBL" id="SHO79040.1"/>
    </source>
</evidence>
<evidence type="ECO:0000256" key="4">
    <source>
        <dbReference type="ARBA" id="ARBA00012483"/>
    </source>
</evidence>
<dbReference type="Pfam" id="PF12906">
    <property type="entry name" value="RINGv"/>
    <property type="match status" value="1"/>
</dbReference>
<feature type="transmembrane region" description="Helical" evidence="14">
    <location>
        <begin position="912"/>
        <end position="935"/>
    </location>
</feature>
<dbReference type="SUPFAM" id="SSF57850">
    <property type="entry name" value="RING/U-box"/>
    <property type="match status" value="1"/>
</dbReference>
<evidence type="ECO:0000259" key="15">
    <source>
        <dbReference type="PROSITE" id="PS51292"/>
    </source>
</evidence>
<evidence type="ECO:0000256" key="12">
    <source>
        <dbReference type="ARBA" id="ARBA00023136"/>
    </source>
</evidence>
<dbReference type="GO" id="GO:0061630">
    <property type="term" value="F:ubiquitin protein ligase activity"/>
    <property type="evidence" value="ECO:0007669"/>
    <property type="project" value="UniProtKB-EC"/>
</dbReference>
<evidence type="ECO:0000256" key="14">
    <source>
        <dbReference type="SAM" id="Phobius"/>
    </source>
</evidence>
<comment type="catalytic activity">
    <reaction evidence="1">
        <text>S-ubiquitinyl-[E2 ubiquitin-conjugating enzyme]-L-cysteine + [acceptor protein]-L-lysine = [E2 ubiquitin-conjugating enzyme]-L-cysteine + N(6)-ubiquitinyl-[acceptor protein]-L-lysine.</text>
        <dbReference type="EC" id="2.3.2.27"/>
    </reaction>
</comment>
<accession>A0A1M8A9C7</accession>
<feature type="transmembrane region" description="Helical" evidence="14">
    <location>
        <begin position="344"/>
        <end position="365"/>
    </location>
</feature>
<keyword evidence="8" id="KW-0863">Zinc-finger</keyword>
<feature type="transmembrane region" description="Helical" evidence="14">
    <location>
        <begin position="533"/>
        <end position="554"/>
    </location>
</feature>
<feature type="transmembrane region" description="Helical" evidence="14">
    <location>
        <begin position="174"/>
        <end position="194"/>
    </location>
</feature>
<dbReference type="EMBL" id="LT671825">
    <property type="protein sequence ID" value="SHO79040.1"/>
    <property type="molecule type" value="Genomic_DNA"/>
</dbReference>
<dbReference type="InterPro" id="IPR056521">
    <property type="entry name" value="MARCHF6-like_C"/>
</dbReference>
<gene>
    <name evidence="16" type="ORF">MSYG_3389</name>
</gene>
<protein>
    <recommendedName>
        <fullName evidence="4">RING-type E3 ubiquitin transferase</fullName>
        <ecNumber evidence="4">2.3.2.27</ecNumber>
    </recommendedName>
</protein>
<dbReference type="Proteomes" id="UP000186303">
    <property type="component" value="Chromosome 5"/>
</dbReference>
<keyword evidence="16" id="KW-0436">Ligase</keyword>
<evidence type="ECO:0000256" key="8">
    <source>
        <dbReference type="ARBA" id="ARBA00022771"/>
    </source>
</evidence>
<feature type="compositionally biased region" description="Pro residues" evidence="13">
    <location>
        <begin position="282"/>
        <end position="293"/>
    </location>
</feature>
<evidence type="ECO:0000256" key="11">
    <source>
        <dbReference type="ARBA" id="ARBA00022989"/>
    </source>
</evidence>
<dbReference type="OrthoDB" id="264354at2759"/>
<dbReference type="Gene3D" id="3.30.40.10">
    <property type="entry name" value="Zinc/RING finger domain, C3HC4 (zinc finger)"/>
    <property type="match status" value="1"/>
</dbReference>
<feature type="transmembrane region" description="Helical" evidence="14">
    <location>
        <begin position="641"/>
        <end position="657"/>
    </location>
</feature>
<feature type="compositionally biased region" description="Acidic residues" evidence="13">
    <location>
        <begin position="257"/>
        <end position="269"/>
    </location>
</feature>
<dbReference type="STRING" id="1230383.A0A1M8A9C7"/>
<dbReference type="GO" id="GO:0036503">
    <property type="term" value="P:ERAD pathway"/>
    <property type="evidence" value="ECO:0007669"/>
    <property type="project" value="TreeGrafter"/>
</dbReference>
<dbReference type="PANTHER" id="PTHR13145">
    <property type="entry name" value="SSM4 PROTEIN"/>
    <property type="match status" value="1"/>
</dbReference>
<dbReference type="VEuPathDB" id="FungiDB:MSYG_3389"/>
<proteinExistence type="predicted"/>
<evidence type="ECO:0000256" key="5">
    <source>
        <dbReference type="ARBA" id="ARBA00022679"/>
    </source>
</evidence>
<feature type="transmembrane region" description="Helical" evidence="14">
    <location>
        <begin position="606"/>
        <end position="629"/>
    </location>
</feature>
<keyword evidence="6 14" id="KW-0812">Transmembrane</keyword>
<dbReference type="GO" id="GO:0016874">
    <property type="term" value="F:ligase activity"/>
    <property type="evidence" value="ECO:0007669"/>
    <property type="project" value="UniProtKB-KW"/>
</dbReference>
<dbReference type="GO" id="GO:0008270">
    <property type="term" value="F:zinc ion binding"/>
    <property type="evidence" value="ECO:0007669"/>
    <property type="project" value="UniProtKB-KW"/>
</dbReference>
<dbReference type="OMA" id="QGRIVIM"/>
<feature type="transmembrane region" description="Helical" evidence="14">
    <location>
        <begin position="971"/>
        <end position="993"/>
    </location>
</feature>
<feature type="region of interest" description="Disordered" evidence="13">
    <location>
        <begin position="245"/>
        <end position="313"/>
    </location>
</feature>
<dbReference type="FunFam" id="3.30.40.10:FF:000287">
    <property type="entry name" value="RING finger membrane protein"/>
    <property type="match status" value="1"/>
</dbReference>
<feature type="compositionally biased region" description="Low complexity" evidence="13">
    <location>
        <begin position="270"/>
        <end position="281"/>
    </location>
</feature>
<evidence type="ECO:0000256" key="9">
    <source>
        <dbReference type="ARBA" id="ARBA00022786"/>
    </source>
</evidence>
<keyword evidence="5" id="KW-0808">Transferase</keyword>
<feature type="domain" description="RING-CH-type" evidence="15">
    <location>
        <begin position="5"/>
        <end position="66"/>
    </location>
</feature>
<sequence>MLGTDGTPEVPACRICRMEEEPDAPLYHPCKCTGSIRYCHQECLVQWLQHSQKKYCELCQYPFVFHKRYTHEMPQGTLPVWLYVRYVGWQAYRALQFAVRLAAVLVCWLLLVPYATRRIWRAYLQTGDWVAEMILRRRVAVLPDEAAPALVVRPTESRLGALSRWAWAVLTRQWLTGAVLTVSLGLVFVSLFFMRDELTQAVNGRWDEAPAEAPPADAERDRAMERLRAAALNAAQARAEQMLATEVPEIEPAPVAADDDDAWTDDDEPVAPVQAGAAPAAPAAPLPPPPPPVLDAAPPVLDDDVDERDDEEEWDNGEHMAEDLDGMLHAVGLRGTWIELLQNLFVLETIVLLIMSLCVMVPYTVGRVLGLRFYDTLLLPAKALRVFTDPLFEGLIHGMGRMVSTSFEAAAPAPAAPAPAPGSGIVHRLVSVGARLDAVTRGGHPLQRTLCVLLGHAYMAGVLQLEARFGPWVHGGSTRSVAKLAQYYLLTLKVFFFSAMDLLVFPVLCGVLIDWCTLPLFPGASLAQLGAQAAAMPLPFVFVRWASGTVYMFFFSQLLSAVRTAVRPGVVYFLGDASDPDFSPLRDILQHRTATQLVKLTHSVGIYSAFAACTLGLGLRVLLVVPGLLPLVWQPHAPRTVVPVELLLVHFGLRVSLKRARCAHHARRLFRQWWIWVARRLRMSAYLMGDEQLLERGHYVYASWADWARSWVQPVSASFVPDGGFMRVPADDRPASKCAVLIPTDAQGEPVDAHARAKLDEQLAALARMKDRAPYTIVYMPPRWRLRLVAALGLFAALCLCGVLAALGVPLAIGRGLAVWGRWAPMHDAYTVLHGYLVLAGLAAVAQGVAAVRPAQRAWPAYVADMQSLARACGRFAFHLGMFGGLVPTLVGLVLLQYLWPSGDPTAIPTFSVWFAWCTGALVLNTALLLALSIVPDDVPLLWDVYDHMQAGRLWRVPVGPAARHALRPTVVSLLALLAAPYVTAALFCGLTADWHAPIARQRLYVRWGHYTVLGGLAMYALERYVLHRLGEWTHVLRDELFLESTELVNYGGQAPDALPPDMGVLPDSVVRG</sequence>
<evidence type="ECO:0000256" key="10">
    <source>
        <dbReference type="ARBA" id="ARBA00022833"/>
    </source>
</evidence>
<evidence type="ECO:0000256" key="13">
    <source>
        <dbReference type="SAM" id="MobiDB-lite"/>
    </source>
</evidence>
<evidence type="ECO:0000313" key="17">
    <source>
        <dbReference type="Proteomes" id="UP000186303"/>
    </source>
</evidence>
<keyword evidence="7" id="KW-0479">Metal-binding</keyword>
<dbReference type="PROSITE" id="PS51292">
    <property type="entry name" value="ZF_RING_CH"/>
    <property type="match status" value="1"/>
</dbReference>
<dbReference type="SMART" id="SM00744">
    <property type="entry name" value="RINGv"/>
    <property type="match status" value="1"/>
</dbReference>
<dbReference type="PANTHER" id="PTHR13145:SF0">
    <property type="entry name" value="E3 UBIQUITIN-PROTEIN LIGASE MARCHF6"/>
    <property type="match status" value="1"/>
</dbReference>